<dbReference type="EMBL" id="SEWE01000004">
    <property type="protein sequence ID" value="RYU83228.1"/>
    <property type="molecule type" value="Genomic_DNA"/>
</dbReference>
<accession>A0A4V1ZB55</accession>
<evidence type="ECO:0000313" key="1">
    <source>
        <dbReference type="EMBL" id="RYU83228.1"/>
    </source>
</evidence>
<dbReference type="OrthoDB" id="572467at2"/>
<dbReference type="RefSeq" id="WP_129919608.1">
    <property type="nucleotide sequence ID" value="NZ_SEWE01000004.1"/>
</dbReference>
<reference evidence="1 2" key="1">
    <citation type="submission" date="2019-02" db="EMBL/GenBank/DDBJ databases">
        <title>Bacterial novel species isolated from soil.</title>
        <authorList>
            <person name="Jung H.-Y."/>
        </authorList>
    </citation>
    <scope>NUCLEOTIDE SEQUENCE [LARGE SCALE GENOMIC DNA]</scope>
    <source>
        <strain evidence="1 2">1-3-3-3</strain>
    </source>
</reference>
<organism evidence="1 2">
    <name type="scientific">Hymenobacter persicinus</name>
    <dbReference type="NCBI Taxonomy" id="2025506"/>
    <lineage>
        <taxon>Bacteria</taxon>
        <taxon>Pseudomonadati</taxon>
        <taxon>Bacteroidota</taxon>
        <taxon>Cytophagia</taxon>
        <taxon>Cytophagales</taxon>
        <taxon>Hymenobacteraceae</taxon>
        <taxon>Hymenobacter</taxon>
    </lineage>
</organism>
<dbReference type="AlphaFoldDB" id="A0A4V1ZB55"/>
<dbReference type="Proteomes" id="UP000294155">
    <property type="component" value="Unassembled WGS sequence"/>
</dbReference>
<gene>
    <name evidence="1" type="ORF">EWM57_02780</name>
</gene>
<protein>
    <recommendedName>
        <fullName evidence="3">GTPase</fullName>
    </recommendedName>
</protein>
<proteinExistence type="predicted"/>
<keyword evidence="2" id="KW-1185">Reference proteome</keyword>
<evidence type="ECO:0000313" key="2">
    <source>
        <dbReference type="Proteomes" id="UP000294155"/>
    </source>
</evidence>
<sequence>MPETLLFVYNANAGLLNGMLDLVHKTLSPRTYPCSLCALTYGVSMRPEWKSFIESLPIEARFPHRDEFWAAFPAQRQQPLPAVFRQLPGGELQPFITAAELNHTNLPGLMQLVSSRLSALQPEPVGGELSGSGNF</sequence>
<name>A0A4V1ZB55_9BACT</name>
<comment type="caution">
    <text evidence="1">The sequence shown here is derived from an EMBL/GenBank/DDBJ whole genome shotgun (WGS) entry which is preliminary data.</text>
</comment>
<evidence type="ECO:0008006" key="3">
    <source>
        <dbReference type="Google" id="ProtNLM"/>
    </source>
</evidence>